<dbReference type="PANTHER" id="PTHR34374:SF1">
    <property type="entry name" value="LARGE RIBOSOMAL RNA SUBUNIT ACCUMULATION PROTEIN YCED HOMOLOG 1, CHLOROPLASTIC"/>
    <property type="match status" value="1"/>
</dbReference>
<evidence type="ECO:0000313" key="1">
    <source>
        <dbReference type="EMBL" id="GEM88974.1"/>
    </source>
</evidence>
<name>A0A511RH26_9DEIN</name>
<reference evidence="1 2" key="1">
    <citation type="submission" date="2019-07" db="EMBL/GenBank/DDBJ databases">
        <title>Whole genome shotgun sequence of Oceanithermus desulfurans NBRC 100063.</title>
        <authorList>
            <person name="Hosoyama A."/>
            <person name="Uohara A."/>
            <person name="Ohji S."/>
            <person name="Ichikawa N."/>
        </authorList>
    </citation>
    <scope>NUCLEOTIDE SEQUENCE [LARGE SCALE GENOMIC DNA]</scope>
    <source>
        <strain evidence="1 2">NBRC 100063</strain>
    </source>
</reference>
<sequence>MDVRELQSINLAQILKEPGTAEAEGVIREAITAGEDVLPLQGEAEWSVTVTSAGEEFWLSGEVHGTVLMECRRCLKPTPQPVDAYFQHLLEFHPEVEELTLVQNEDDEDVYRFGEPDLDLSFFLAQAFALAMPYTALCDESCKGLCPVCGADLNLTDCGHAQGDAVSGALAELGKFLDEV</sequence>
<dbReference type="Proteomes" id="UP000321827">
    <property type="component" value="Unassembled WGS sequence"/>
</dbReference>
<comment type="caution">
    <text evidence="1">The sequence shown here is derived from an EMBL/GenBank/DDBJ whole genome shotgun (WGS) entry which is preliminary data.</text>
</comment>
<protein>
    <recommendedName>
        <fullName evidence="3">Metal-binding protein</fullName>
    </recommendedName>
</protein>
<proteinExistence type="predicted"/>
<dbReference type="EMBL" id="BJXN01000002">
    <property type="protein sequence ID" value="GEM88974.1"/>
    <property type="molecule type" value="Genomic_DNA"/>
</dbReference>
<dbReference type="Pfam" id="PF02620">
    <property type="entry name" value="YceD"/>
    <property type="match status" value="1"/>
</dbReference>
<dbReference type="PANTHER" id="PTHR34374">
    <property type="entry name" value="LARGE RIBOSOMAL RNA SUBUNIT ACCUMULATION PROTEIN YCED HOMOLOG 1, CHLOROPLASTIC"/>
    <property type="match status" value="1"/>
</dbReference>
<dbReference type="OrthoDB" id="9790372at2"/>
<accession>A0A511RH26</accession>
<dbReference type="InterPro" id="IPR003772">
    <property type="entry name" value="YceD"/>
</dbReference>
<evidence type="ECO:0000313" key="2">
    <source>
        <dbReference type="Proteomes" id="UP000321827"/>
    </source>
</evidence>
<organism evidence="1 2">
    <name type="scientific">Oceanithermus desulfurans NBRC 100063</name>
    <dbReference type="NCBI Taxonomy" id="1227550"/>
    <lineage>
        <taxon>Bacteria</taxon>
        <taxon>Thermotogati</taxon>
        <taxon>Deinococcota</taxon>
        <taxon>Deinococci</taxon>
        <taxon>Thermales</taxon>
        <taxon>Thermaceae</taxon>
        <taxon>Oceanithermus</taxon>
    </lineage>
</organism>
<gene>
    <name evidence="1" type="ORF">ODE01S_04080</name>
</gene>
<dbReference type="AlphaFoldDB" id="A0A511RH26"/>
<dbReference type="RefSeq" id="WP_147145304.1">
    <property type="nucleotide sequence ID" value="NZ_BJXN01000002.1"/>
</dbReference>
<evidence type="ECO:0008006" key="3">
    <source>
        <dbReference type="Google" id="ProtNLM"/>
    </source>
</evidence>